<dbReference type="OrthoDB" id="2338767at2759"/>
<name>A0A015JZE1_RHIIW</name>
<evidence type="ECO:0000313" key="2">
    <source>
        <dbReference type="EMBL" id="EXX52536.1"/>
    </source>
</evidence>
<gene>
    <name evidence="2" type="ORF">RirG_252310</name>
</gene>
<evidence type="ECO:0000256" key="1">
    <source>
        <dbReference type="SAM" id="SignalP"/>
    </source>
</evidence>
<feature type="chain" id="PRO_5001474695" evidence="1">
    <location>
        <begin position="21"/>
        <end position="181"/>
    </location>
</feature>
<organism evidence="2 3">
    <name type="scientific">Rhizophagus irregularis (strain DAOM 197198w)</name>
    <name type="common">Glomus intraradices</name>
    <dbReference type="NCBI Taxonomy" id="1432141"/>
    <lineage>
        <taxon>Eukaryota</taxon>
        <taxon>Fungi</taxon>
        <taxon>Fungi incertae sedis</taxon>
        <taxon>Mucoromycota</taxon>
        <taxon>Glomeromycotina</taxon>
        <taxon>Glomeromycetes</taxon>
        <taxon>Glomerales</taxon>
        <taxon>Glomeraceae</taxon>
        <taxon>Rhizophagus</taxon>
    </lineage>
</organism>
<feature type="signal peptide" evidence="1">
    <location>
        <begin position="1"/>
        <end position="20"/>
    </location>
</feature>
<dbReference type="EMBL" id="JEMT01029285">
    <property type="protein sequence ID" value="EXX52536.1"/>
    <property type="molecule type" value="Genomic_DNA"/>
</dbReference>
<dbReference type="AlphaFoldDB" id="A0A015JZE1"/>
<keyword evidence="3" id="KW-1185">Reference proteome</keyword>
<evidence type="ECO:0000313" key="3">
    <source>
        <dbReference type="Proteomes" id="UP000022910"/>
    </source>
</evidence>
<dbReference type="HOGENOM" id="CLU_1489774_0_0_1"/>
<keyword evidence="1" id="KW-0732">Signal</keyword>
<accession>A0A015JZE1</accession>
<comment type="caution">
    <text evidence="2">The sequence shown here is derived from an EMBL/GenBank/DDBJ whole genome shotgun (WGS) entry which is preliminary data.</text>
</comment>
<sequence length="181" mass="20652">MTKIIKVLLLLSTLLWTISSAPVDFTQQFEFHIFNQNPTCVHANLLSNTMNLNQHNETEGINGYISSCYFNTKQHQTVIRGRFTNLPGDLNKRNYHFYLLNPDNTLRRDLSQLFQSGLIINNDGNSAELSLNLMKSSIFPLEGINSYVNGWVKLYHLHDGVVSSAGPAKFHQIEKLLEKEL</sequence>
<dbReference type="Proteomes" id="UP000022910">
    <property type="component" value="Unassembled WGS sequence"/>
</dbReference>
<protein>
    <submittedName>
        <fullName evidence="2">Uncharacterized protein</fullName>
    </submittedName>
</protein>
<proteinExistence type="predicted"/>
<reference evidence="2 3" key="1">
    <citation type="submission" date="2014-02" db="EMBL/GenBank/DDBJ databases">
        <title>Single nucleus genome sequencing reveals high similarity among nuclei of an endomycorrhizal fungus.</title>
        <authorList>
            <person name="Lin K."/>
            <person name="Geurts R."/>
            <person name="Zhang Z."/>
            <person name="Limpens E."/>
            <person name="Saunders D.G."/>
            <person name="Mu D."/>
            <person name="Pang E."/>
            <person name="Cao H."/>
            <person name="Cha H."/>
            <person name="Lin T."/>
            <person name="Zhou Q."/>
            <person name="Shang Y."/>
            <person name="Li Y."/>
            <person name="Ivanov S."/>
            <person name="Sharma T."/>
            <person name="Velzen R.V."/>
            <person name="Ruijter N.D."/>
            <person name="Aanen D.K."/>
            <person name="Win J."/>
            <person name="Kamoun S."/>
            <person name="Bisseling T."/>
            <person name="Huang S."/>
        </authorList>
    </citation>
    <scope>NUCLEOTIDE SEQUENCE [LARGE SCALE GENOMIC DNA]</scope>
    <source>
        <strain evidence="3">DAOM197198w</strain>
    </source>
</reference>